<dbReference type="GO" id="GO:0005509">
    <property type="term" value="F:calcium ion binding"/>
    <property type="evidence" value="ECO:0007669"/>
    <property type="project" value="InterPro"/>
</dbReference>
<dbReference type="OrthoDB" id="26525at2759"/>
<dbReference type="PROSITE" id="PS50181">
    <property type="entry name" value="FBOX"/>
    <property type="match status" value="1"/>
</dbReference>
<dbReference type="PROSITE" id="PS50222">
    <property type="entry name" value="EF_HAND_2"/>
    <property type="match status" value="1"/>
</dbReference>
<reference evidence="4 5" key="1">
    <citation type="submission" date="2017-01" db="EMBL/GenBank/DDBJ databases">
        <authorList>
            <person name="Mah S.A."/>
            <person name="Swanson W.J."/>
            <person name="Moy G.W."/>
            <person name="Vacquier V.D."/>
        </authorList>
    </citation>
    <scope>NUCLEOTIDE SEQUENCE [LARGE SCALE GENOMIC DNA]</scope>
    <source>
        <strain evidence="4 5">GSMNP</strain>
    </source>
</reference>
<comment type="caution">
    <text evidence="4">The sequence shown here is derived from an EMBL/GenBank/DDBJ whole genome shotgun (WGS) entry which is preliminary data.</text>
</comment>
<feature type="compositionally biased region" description="Low complexity" evidence="1">
    <location>
        <begin position="405"/>
        <end position="422"/>
    </location>
</feature>
<feature type="domain" description="F-box" evidence="2">
    <location>
        <begin position="1"/>
        <end position="46"/>
    </location>
</feature>
<evidence type="ECO:0000256" key="1">
    <source>
        <dbReference type="SAM" id="MobiDB-lite"/>
    </source>
</evidence>
<sequence length="477" mass="53165">MSLLDLPNEILARVFSYISLRDTTTFLRVSKSFFNKINSLSLWERKYKDDFGDIERYLELLQKAGIQIQVNEIASFPSNSNSVDALYNLPSSSSSAHANTQLSSPVNGSPYSSSFIKYKNRHAIVSNSYNASSSNHANGNRMELAAEQLSYVKQKLLDFGSNFNIDSTQISSDSSATESQNSIIEYLKHLAINEFPWEPECFHLLGFICYILGKNEQTLEFLSIGLEICKIYNLGNSISTEHSNNALNINMDIDRSENKIESISKQFTSNLSINEINNTQSQYKISIFNDIIQLYNQVKSQLDSINGTESDFPLISENGNALHSSLIDLLKITFEKFDFDKDGILNLQQLGKLVAFVNTPNLANLGSKISLSQLKSINSSHINSDMLLSMISKYDPSMLTMKGQSNGSSASSSGSANSGKKNTQLKKSRKNHLSGAHNIDLSSVGISFNGLCLFYLDQSLQDPEETRNDIEKFKLLI</sequence>
<dbReference type="SUPFAM" id="SSF81383">
    <property type="entry name" value="F-box domain"/>
    <property type="match status" value="1"/>
</dbReference>
<name>A0A1R1YAB6_9FUNG</name>
<gene>
    <name evidence="4" type="ORF">AYI70_g1952</name>
</gene>
<accession>A0A1R1YAB6</accession>
<dbReference type="InterPro" id="IPR002048">
    <property type="entry name" value="EF_hand_dom"/>
</dbReference>
<proteinExistence type="predicted"/>
<feature type="domain" description="EF-hand" evidence="3">
    <location>
        <begin position="325"/>
        <end position="360"/>
    </location>
</feature>
<dbReference type="Proteomes" id="UP000187283">
    <property type="component" value="Unassembled WGS sequence"/>
</dbReference>
<dbReference type="EMBL" id="LSSN01000453">
    <property type="protein sequence ID" value="OMJ23889.1"/>
    <property type="molecule type" value="Genomic_DNA"/>
</dbReference>
<dbReference type="SMART" id="SM00256">
    <property type="entry name" value="FBOX"/>
    <property type="match status" value="1"/>
</dbReference>
<dbReference type="InterPro" id="IPR001810">
    <property type="entry name" value="F-box_dom"/>
</dbReference>
<evidence type="ECO:0000259" key="3">
    <source>
        <dbReference type="PROSITE" id="PS50222"/>
    </source>
</evidence>
<protein>
    <recommendedName>
        <fullName evidence="6">F-box domain-containing protein</fullName>
    </recommendedName>
</protein>
<dbReference type="AlphaFoldDB" id="A0A1R1YAB6"/>
<keyword evidence="5" id="KW-1185">Reference proteome</keyword>
<evidence type="ECO:0000259" key="2">
    <source>
        <dbReference type="PROSITE" id="PS50181"/>
    </source>
</evidence>
<feature type="region of interest" description="Disordered" evidence="1">
    <location>
        <begin position="402"/>
        <end position="430"/>
    </location>
</feature>
<dbReference type="InterPro" id="IPR036047">
    <property type="entry name" value="F-box-like_dom_sf"/>
</dbReference>
<dbReference type="Gene3D" id="1.20.1280.50">
    <property type="match status" value="1"/>
</dbReference>
<evidence type="ECO:0008006" key="6">
    <source>
        <dbReference type="Google" id="ProtNLM"/>
    </source>
</evidence>
<evidence type="ECO:0000313" key="5">
    <source>
        <dbReference type="Proteomes" id="UP000187283"/>
    </source>
</evidence>
<evidence type="ECO:0000313" key="4">
    <source>
        <dbReference type="EMBL" id="OMJ23889.1"/>
    </source>
</evidence>
<organism evidence="4 5">
    <name type="scientific">Smittium culicis</name>
    <dbReference type="NCBI Taxonomy" id="133412"/>
    <lineage>
        <taxon>Eukaryota</taxon>
        <taxon>Fungi</taxon>
        <taxon>Fungi incertae sedis</taxon>
        <taxon>Zoopagomycota</taxon>
        <taxon>Kickxellomycotina</taxon>
        <taxon>Harpellomycetes</taxon>
        <taxon>Harpellales</taxon>
        <taxon>Legeriomycetaceae</taxon>
        <taxon>Smittium</taxon>
    </lineage>
</organism>
<dbReference type="Pfam" id="PF12937">
    <property type="entry name" value="F-box-like"/>
    <property type="match status" value="1"/>
</dbReference>